<name>A0ABN7W776_GIGMA</name>
<reference evidence="1 2" key="1">
    <citation type="submission" date="2021-06" db="EMBL/GenBank/DDBJ databases">
        <authorList>
            <person name="Kallberg Y."/>
            <person name="Tangrot J."/>
            <person name="Rosling A."/>
        </authorList>
    </citation>
    <scope>NUCLEOTIDE SEQUENCE [LARGE SCALE GENOMIC DNA]</scope>
    <source>
        <strain evidence="1 2">120-4 pot B 10/14</strain>
    </source>
</reference>
<evidence type="ECO:0000313" key="2">
    <source>
        <dbReference type="Proteomes" id="UP000789901"/>
    </source>
</evidence>
<keyword evidence="2" id="KW-1185">Reference proteome</keyword>
<evidence type="ECO:0000313" key="1">
    <source>
        <dbReference type="EMBL" id="CAG8819286.1"/>
    </source>
</evidence>
<proteinExistence type="predicted"/>
<comment type="caution">
    <text evidence="1">The sequence shown here is derived from an EMBL/GenBank/DDBJ whole genome shotgun (WGS) entry which is preliminary data.</text>
</comment>
<dbReference type="Proteomes" id="UP000789901">
    <property type="component" value="Unassembled WGS sequence"/>
</dbReference>
<sequence length="53" mass="5960">MTEMSTGRPHFNIEYDGTLARISTKLEIIKIEAEYIQKIGSKLGIVEIMAGYV</sequence>
<organism evidence="1 2">
    <name type="scientific">Gigaspora margarita</name>
    <dbReference type="NCBI Taxonomy" id="4874"/>
    <lineage>
        <taxon>Eukaryota</taxon>
        <taxon>Fungi</taxon>
        <taxon>Fungi incertae sedis</taxon>
        <taxon>Mucoromycota</taxon>
        <taxon>Glomeromycotina</taxon>
        <taxon>Glomeromycetes</taxon>
        <taxon>Diversisporales</taxon>
        <taxon>Gigasporaceae</taxon>
        <taxon>Gigaspora</taxon>
    </lineage>
</organism>
<protein>
    <submittedName>
        <fullName evidence="1">27077_t:CDS:1</fullName>
    </submittedName>
</protein>
<accession>A0ABN7W776</accession>
<gene>
    <name evidence="1" type="ORF">GMARGA_LOCUS27267</name>
</gene>
<dbReference type="EMBL" id="CAJVQB010033117">
    <property type="protein sequence ID" value="CAG8819286.1"/>
    <property type="molecule type" value="Genomic_DNA"/>
</dbReference>